<proteinExistence type="predicted"/>
<dbReference type="InterPro" id="IPR023346">
    <property type="entry name" value="Lysozyme-like_dom_sf"/>
</dbReference>
<dbReference type="SUPFAM" id="SSF53955">
    <property type="entry name" value="Lysozyme-like"/>
    <property type="match status" value="1"/>
</dbReference>
<accession>A0ABS0NHC5</accession>
<sequence>MMAREVARRMIPDTTQFRCFNQLVERESGWKVTAVNAASGAYGLLQAVPGSKMASAGPDWRTNPATQISWGLAYMKNRYGGPCGAWSFWRANRWY</sequence>
<reference evidence="2 3" key="1">
    <citation type="submission" date="2020-09" db="EMBL/GenBank/DDBJ databases">
        <title>Biosynthesis of the nuclear factor of activated T cells inhibitor NFAT-133 and its congeners in Streptomyces pactum.</title>
        <authorList>
            <person name="Zhou W."/>
            <person name="Posri P."/>
            <person name="Abugrain M.E."/>
            <person name="Weisberg A.J."/>
            <person name="Chang J.H."/>
            <person name="Mahmud T."/>
        </authorList>
    </citation>
    <scope>NUCLEOTIDE SEQUENCE [LARGE SCALE GENOMIC DNA]</scope>
    <source>
        <strain evidence="2 3">ATCC 27456</strain>
    </source>
</reference>
<dbReference type="Pfam" id="PF01464">
    <property type="entry name" value="SLT"/>
    <property type="match status" value="1"/>
</dbReference>
<evidence type="ECO:0000313" key="3">
    <source>
        <dbReference type="Proteomes" id="UP000807371"/>
    </source>
</evidence>
<evidence type="ECO:0000259" key="1">
    <source>
        <dbReference type="Pfam" id="PF01464"/>
    </source>
</evidence>
<organism evidence="2 3">
    <name type="scientific">Streptomyces pactum</name>
    <dbReference type="NCBI Taxonomy" id="68249"/>
    <lineage>
        <taxon>Bacteria</taxon>
        <taxon>Bacillati</taxon>
        <taxon>Actinomycetota</taxon>
        <taxon>Actinomycetes</taxon>
        <taxon>Kitasatosporales</taxon>
        <taxon>Streptomycetaceae</taxon>
        <taxon>Streptomyces</taxon>
    </lineage>
</organism>
<comment type="caution">
    <text evidence="2">The sequence shown here is derived from an EMBL/GenBank/DDBJ whole genome shotgun (WGS) entry which is preliminary data.</text>
</comment>
<gene>
    <name evidence="2" type="ORF">IHE55_07225</name>
</gene>
<evidence type="ECO:0000313" key="2">
    <source>
        <dbReference type="EMBL" id="MBH5334603.1"/>
    </source>
</evidence>
<dbReference type="Gene3D" id="1.10.530.10">
    <property type="match status" value="1"/>
</dbReference>
<protein>
    <submittedName>
        <fullName evidence="2">Transglycosylase SLT domain-containing protein</fullName>
    </submittedName>
</protein>
<name>A0ABS0NHC5_9ACTN</name>
<dbReference type="InterPro" id="IPR008258">
    <property type="entry name" value="Transglycosylase_SLT_dom_1"/>
</dbReference>
<dbReference type="EMBL" id="JACYXC010000001">
    <property type="protein sequence ID" value="MBH5334603.1"/>
    <property type="molecule type" value="Genomic_DNA"/>
</dbReference>
<dbReference type="Proteomes" id="UP000807371">
    <property type="component" value="Unassembled WGS sequence"/>
</dbReference>
<feature type="domain" description="Transglycosylase SLT" evidence="1">
    <location>
        <begin position="21"/>
        <end position="84"/>
    </location>
</feature>
<keyword evidence="3" id="KW-1185">Reference proteome</keyword>